<keyword evidence="2" id="KW-0040">ANK repeat</keyword>
<gene>
    <name evidence="5" type="ORF">BGW36DRAFT_328708</name>
</gene>
<evidence type="ECO:0000256" key="1">
    <source>
        <dbReference type="ARBA" id="ARBA00022737"/>
    </source>
</evidence>
<evidence type="ECO:0000259" key="3">
    <source>
        <dbReference type="Pfam" id="PF01048"/>
    </source>
</evidence>
<evidence type="ECO:0000256" key="2">
    <source>
        <dbReference type="PROSITE-ProRule" id="PRU00023"/>
    </source>
</evidence>
<protein>
    <submittedName>
        <fullName evidence="5">Uncharacterized protein</fullName>
    </submittedName>
</protein>
<dbReference type="PANTHER" id="PTHR46082:SF11">
    <property type="entry name" value="AAA+ ATPASE DOMAIN-CONTAINING PROTEIN-RELATED"/>
    <property type="match status" value="1"/>
</dbReference>
<feature type="repeat" description="ANK" evidence="2">
    <location>
        <begin position="909"/>
        <end position="941"/>
    </location>
</feature>
<dbReference type="Gene3D" id="1.25.40.20">
    <property type="entry name" value="Ankyrin repeat-containing domain"/>
    <property type="match status" value="4"/>
</dbReference>
<dbReference type="SUPFAM" id="SSF48403">
    <property type="entry name" value="Ankyrin repeat"/>
    <property type="match status" value="1"/>
</dbReference>
<dbReference type="Proteomes" id="UP001201262">
    <property type="component" value="Unassembled WGS sequence"/>
</dbReference>
<feature type="repeat" description="ANK" evidence="2">
    <location>
        <begin position="876"/>
        <end position="908"/>
    </location>
</feature>
<sequence length="1315" mass="149386">MERALSFEDYTVAWISALPVELAAAKAMLDETHDSPPLPPSDCNAYTLGRLSGHNVAIACLPLGVYGANVATSVLIQMKSTFPWLQFCLLVGVAGAVPTNTDIRLGDVVVSKSVIQHDHGKMLHGGRFHRTGSLNNPPQSLLKAANQIESDYMMGKRDVQKNIVDFLEKNNEMKPQFSRPNDDWLFSATYIHQDNERDCSACDKSELVTRPPRATDEPCIHYGLVASGNQVIKDGQTRDRLYEELNVPCIEMEAAGLMNHHPCLVIRGICDYSDSHKQKRWQGYASLTAAAYAKLLLSRVPVASRQMKADLRIEHSPDEKACRRSLSIADPMGDMNRLKRNIGGPTPNTCEWIMSTPELKIWLGLQSGPSKPHPNILWLYGYPGVGKSTMAMAIIELLLSRSHFISEGHRLAYFFCSSDSANRQSATFILRSLLNQLVKKQGQKHGQLIRHVLPKFQERGEQFFESFDALWITLLEIACSNEDGIFYCIIDGLDECDIESQQTLLTQICKTFNSIAAKRLRIHFLITSQPYRGFQRFLYSFNSLNLSDRRESQDDLQIFIKEKVEELSRANNYTKKVEMTVLKALQENAQGTFLWVGIVCRELALVGSSQAVETLQKLPSDLNSLYDKLLTTALTANERYKETILKILGSVAISQRPLTLIELYTSCELYEDEDEEERLNFTREIIDTCRLISVRQDGTVSFLHNSVKDFLKDGEWIDLFKTHAALANRCISYILTNVGSRKPLQNGDLDNSWLQYAILYWPEHARLARSEFSILPANGSFFRLESDQRQEWLKAYTNQSMLFGISRQFSIFHIAAKWGLPALINFSRAEVSASSPRLPFQWIGKYSTTFSIIDEHVRSRYLFWRMRPLLNAKDENGRTPLHWAVVSRPGEDVDILLSNGADVNLQDNQSKSPLHVAAEVGNPKLVQHLLRRHADPNQRSHIGDSPLHLAIRPEKMRPRQGETWAELYAVETLADYIDDFESEEASEIFREIEDSRRCTVDMLLRSNAVDVNIANNHGDYPIHVIEFYKRHAFAILTSLLDSGADSSKLNGEKKTCLHLASEAGNLDAVRILVKNGCDITLLDASGLSPIHYAVHNNRVEIVQLMFKSSPNAKFYPCWQDDHRGRNLLHYYAESLICSIDMLNLLLDNEFDINSLDVEGNSVLSIYLSSFRLRVRVDIFQSIVKGMSDKNNTQWMSWLDKKKRNLAHMLMRQWDEDNVAILNDLLKAGVDKNAKDTDGRGIVHHGAIHGSFNKVLVRYLGEEGILQLHERDRKGKTSLEYAEEEANRERHIDLWLGHRWKESFHNLKYAGQDQVG</sequence>
<dbReference type="PROSITE" id="PS50297">
    <property type="entry name" value="ANK_REP_REGION"/>
    <property type="match status" value="4"/>
</dbReference>
<dbReference type="GO" id="GO:0009116">
    <property type="term" value="P:nucleoside metabolic process"/>
    <property type="evidence" value="ECO:0007669"/>
    <property type="project" value="InterPro"/>
</dbReference>
<dbReference type="Pfam" id="PF24883">
    <property type="entry name" value="NPHP3_N"/>
    <property type="match status" value="1"/>
</dbReference>
<feature type="repeat" description="ANK" evidence="2">
    <location>
        <begin position="1085"/>
        <end position="1111"/>
    </location>
</feature>
<feature type="domain" description="Nephrocystin 3-like N-terminal" evidence="4">
    <location>
        <begin position="348"/>
        <end position="528"/>
    </location>
</feature>
<dbReference type="Pfam" id="PF13857">
    <property type="entry name" value="Ank_5"/>
    <property type="match status" value="1"/>
</dbReference>
<dbReference type="InterPro" id="IPR056884">
    <property type="entry name" value="NPHP3-like_N"/>
</dbReference>
<dbReference type="GeneID" id="70243065"/>
<feature type="domain" description="Nucleoside phosphorylase" evidence="3">
    <location>
        <begin position="12"/>
        <end position="276"/>
    </location>
</feature>
<dbReference type="InterPro" id="IPR053137">
    <property type="entry name" value="NLR-like"/>
</dbReference>
<dbReference type="PANTHER" id="PTHR46082">
    <property type="entry name" value="ATP/GTP-BINDING PROTEIN-RELATED"/>
    <property type="match status" value="1"/>
</dbReference>
<dbReference type="Pfam" id="PF12796">
    <property type="entry name" value="Ank_2"/>
    <property type="match status" value="1"/>
</dbReference>
<keyword evidence="6" id="KW-1185">Reference proteome</keyword>
<dbReference type="InterPro" id="IPR000845">
    <property type="entry name" value="Nucleoside_phosphorylase_d"/>
</dbReference>
<dbReference type="InterPro" id="IPR036770">
    <property type="entry name" value="Ankyrin_rpt-contain_sf"/>
</dbReference>
<dbReference type="PROSITE" id="PS50088">
    <property type="entry name" value="ANK_REPEAT"/>
    <property type="match status" value="4"/>
</dbReference>
<dbReference type="InterPro" id="IPR035994">
    <property type="entry name" value="Nucleoside_phosphorylase_sf"/>
</dbReference>
<name>A0AAD4KFJ5_9EURO</name>
<dbReference type="SUPFAM" id="SSF53167">
    <property type="entry name" value="Purine and uridine phosphorylases"/>
    <property type="match status" value="1"/>
</dbReference>
<evidence type="ECO:0000313" key="5">
    <source>
        <dbReference type="EMBL" id="KAH8690777.1"/>
    </source>
</evidence>
<keyword evidence="1" id="KW-0677">Repeat</keyword>
<dbReference type="RefSeq" id="XP_046066973.1">
    <property type="nucleotide sequence ID" value="XM_046212778.1"/>
</dbReference>
<dbReference type="Pfam" id="PF01048">
    <property type="entry name" value="PNP_UDP_1"/>
    <property type="match status" value="1"/>
</dbReference>
<organism evidence="5 6">
    <name type="scientific">Talaromyces proteolyticus</name>
    <dbReference type="NCBI Taxonomy" id="1131652"/>
    <lineage>
        <taxon>Eukaryota</taxon>
        <taxon>Fungi</taxon>
        <taxon>Dikarya</taxon>
        <taxon>Ascomycota</taxon>
        <taxon>Pezizomycotina</taxon>
        <taxon>Eurotiomycetes</taxon>
        <taxon>Eurotiomycetidae</taxon>
        <taxon>Eurotiales</taxon>
        <taxon>Trichocomaceae</taxon>
        <taxon>Talaromyces</taxon>
        <taxon>Talaromyces sect. Bacilispori</taxon>
    </lineage>
</organism>
<dbReference type="InterPro" id="IPR027417">
    <property type="entry name" value="P-loop_NTPase"/>
</dbReference>
<dbReference type="GO" id="GO:0003824">
    <property type="term" value="F:catalytic activity"/>
    <property type="evidence" value="ECO:0007669"/>
    <property type="project" value="InterPro"/>
</dbReference>
<comment type="caution">
    <text evidence="5">The sequence shown here is derived from an EMBL/GenBank/DDBJ whole genome shotgun (WGS) entry which is preliminary data.</text>
</comment>
<accession>A0AAD4KFJ5</accession>
<reference evidence="5" key="1">
    <citation type="submission" date="2021-12" db="EMBL/GenBank/DDBJ databases">
        <title>Convergent genome expansion in fungi linked to evolution of root-endophyte symbiosis.</title>
        <authorList>
            <consortium name="DOE Joint Genome Institute"/>
            <person name="Ke Y.-H."/>
            <person name="Bonito G."/>
            <person name="Liao H.-L."/>
            <person name="Looney B."/>
            <person name="Rojas-Flechas A."/>
            <person name="Nash J."/>
            <person name="Hameed K."/>
            <person name="Schadt C."/>
            <person name="Martin F."/>
            <person name="Crous P.W."/>
            <person name="Miettinen O."/>
            <person name="Magnuson J.K."/>
            <person name="Labbe J."/>
            <person name="Jacobson D."/>
            <person name="Doktycz M.J."/>
            <person name="Veneault-Fourrey C."/>
            <person name="Kuo A."/>
            <person name="Mondo S."/>
            <person name="Calhoun S."/>
            <person name="Riley R."/>
            <person name="Ohm R."/>
            <person name="LaButti K."/>
            <person name="Andreopoulos B."/>
            <person name="Pangilinan J."/>
            <person name="Nolan M."/>
            <person name="Tritt A."/>
            <person name="Clum A."/>
            <person name="Lipzen A."/>
            <person name="Daum C."/>
            <person name="Barry K."/>
            <person name="Grigoriev I.V."/>
            <person name="Vilgalys R."/>
        </authorList>
    </citation>
    <scope>NUCLEOTIDE SEQUENCE</scope>
    <source>
        <strain evidence="5">PMI_201</strain>
    </source>
</reference>
<dbReference type="InterPro" id="IPR002110">
    <property type="entry name" value="Ankyrin_rpt"/>
</dbReference>
<dbReference type="Gene3D" id="3.40.50.1580">
    <property type="entry name" value="Nucleoside phosphorylase domain"/>
    <property type="match status" value="1"/>
</dbReference>
<feature type="repeat" description="ANK" evidence="2">
    <location>
        <begin position="1052"/>
        <end position="1084"/>
    </location>
</feature>
<evidence type="ECO:0000259" key="4">
    <source>
        <dbReference type="Pfam" id="PF24883"/>
    </source>
</evidence>
<evidence type="ECO:0000313" key="6">
    <source>
        <dbReference type="Proteomes" id="UP001201262"/>
    </source>
</evidence>
<dbReference type="SUPFAM" id="SSF52540">
    <property type="entry name" value="P-loop containing nucleoside triphosphate hydrolases"/>
    <property type="match status" value="1"/>
</dbReference>
<dbReference type="EMBL" id="JAJTJA010000013">
    <property type="protein sequence ID" value="KAH8690777.1"/>
    <property type="molecule type" value="Genomic_DNA"/>
</dbReference>
<dbReference type="SMART" id="SM00248">
    <property type="entry name" value="ANK"/>
    <property type="match status" value="8"/>
</dbReference>
<dbReference type="Gene3D" id="3.40.50.300">
    <property type="entry name" value="P-loop containing nucleotide triphosphate hydrolases"/>
    <property type="match status" value="1"/>
</dbReference>
<proteinExistence type="predicted"/>